<dbReference type="InterPro" id="IPR029058">
    <property type="entry name" value="AB_hydrolase_fold"/>
</dbReference>
<dbReference type="InterPro" id="IPR016986">
    <property type="entry name" value="UCP031982_abhydr"/>
</dbReference>
<dbReference type="AlphaFoldDB" id="A0A1I0U925"/>
<name>A0A1I0U925_9RHOB</name>
<evidence type="ECO:0000313" key="2">
    <source>
        <dbReference type="EMBL" id="SFA60599.1"/>
    </source>
</evidence>
<dbReference type="PIRSF" id="PIRSF031982">
    <property type="entry name" value="UCP031982_abhydr"/>
    <property type="match status" value="1"/>
</dbReference>
<gene>
    <name evidence="2" type="ORF">SAMN04487972_12927</name>
</gene>
<accession>A0A1I0U925</accession>
<evidence type="ECO:0000256" key="1">
    <source>
        <dbReference type="SAM" id="SignalP"/>
    </source>
</evidence>
<dbReference type="SUPFAM" id="SSF53474">
    <property type="entry name" value="alpha/beta-Hydrolases"/>
    <property type="match status" value="1"/>
</dbReference>
<protein>
    <recommendedName>
        <fullName evidence="4">Dienelactone hydrolase</fullName>
    </recommendedName>
</protein>
<feature type="signal peptide" evidence="1">
    <location>
        <begin position="1"/>
        <end position="18"/>
    </location>
</feature>
<evidence type="ECO:0008006" key="4">
    <source>
        <dbReference type="Google" id="ProtNLM"/>
    </source>
</evidence>
<sequence>MKLGLAFALTVIATPCLADVAPGYDRMENTARKDRPLALSVWYPSESEATTAVGGNAVFTGSSASVNAPVPSGPLPLIVLSHGGLRSAEDSGAWLASSLAQAGLIVVEVSAPRPLSAAAAVHEIFERPRDISRAVDTVLDDPRWSGAIDTNRIFVVGYALGGTAALFVAGANLDANRYAQSCDEGGVGGPDCAWYAAQGVTPEEMRGRINAKPLHDARITSAVAVMPEYLSAIEVDATIRGPSMLTISLGQGGASDARIRNVAISDATAFDAFAICTEVGPAILMEEEGDAEICGASPEGRNLAHRGIANAITSFIQGGAAPTAAQ</sequence>
<keyword evidence="1" id="KW-0732">Signal</keyword>
<reference evidence="2 3" key="1">
    <citation type="submission" date="2016-10" db="EMBL/GenBank/DDBJ databases">
        <authorList>
            <person name="de Groot N.N."/>
        </authorList>
    </citation>
    <scope>NUCLEOTIDE SEQUENCE [LARGE SCALE GENOMIC DNA]</scope>
    <source>
        <strain evidence="2 3">CGMCC 1.6117</strain>
    </source>
</reference>
<dbReference type="OrthoDB" id="9814760at2"/>
<proteinExistence type="predicted"/>
<feature type="chain" id="PRO_5010318505" description="Dienelactone hydrolase" evidence="1">
    <location>
        <begin position="19"/>
        <end position="326"/>
    </location>
</feature>
<organism evidence="2 3">
    <name type="scientific">Paracoccus halophilus</name>
    <dbReference type="NCBI Taxonomy" id="376733"/>
    <lineage>
        <taxon>Bacteria</taxon>
        <taxon>Pseudomonadati</taxon>
        <taxon>Pseudomonadota</taxon>
        <taxon>Alphaproteobacteria</taxon>
        <taxon>Rhodobacterales</taxon>
        <taxon>Paracoccaceae</taxon>
        <taxon>Paracoccus</taxon>
    </lineage>
</organism>
<dbReference type="EMBL" id="FOJO01000029">
    <property type="protein sequence ID" value="SFA60599.1"/>
    <property type="molecule type" value="Genomic_DNA"/>
</dbReference>
<dbReference type="RefSeq" id="WP_139221744.1">
    <property type="nucleotide sequence ID" value="NZ_FOJO01000029.1"/>
</dbReference>
<dbReference type="Gene3D" id="3.40.50.1820">
    <property type="entry name" value="alpha/beta hydrolase"/>
    <property type="match status" value="1"/>
</dbReference>
<dbReference type="Proteomes" id="UP000182312">
    <property type="component" value="Unassembled WGS sequence"/>
</dbReference>
<evidence type="ECO:0000313" key="3">
    <source>
        <dbReference type="Proteomes" id="UP000182312"/>
    </source>
</evidence>